<keyword evidence="2" id="KW-1185">Reference proteome</keyword>
<organism evidence="1 2">
    <name type="scientific">Roseomonas populi</name>
    <dbReference type="NCBI Taxonomy" id="3121582"/>
    <lineage>
        <taxon>Bacteria</taxon>
        <taxon>Pseudomonadati</taxon>
        <taxon>Pseudomonadota</taxon>
        <taxon>Alphaproteobacteria</taxon>
        <taxon>Acetobacterales</taxon>
        <taxon>Roseomonadaceae</taxon>
        <taxon>Roseomonas</taxon>
    </lineage>
</organism>
<protein>
    <recommendedName>
        <fullName evidence="3">DUF11 domain-containing protein</fullName>
    </recommendedName>
</protein>
<evidence type="ECO:0000313" key="1">
    <source>
        <dbReference type="EMBL" id="MCR0985347.1"/>
    </source>
</evidence>
<accession>A0ABT1XB57</accession>
<dbReference type="EMBL" id="JANJOU010000032">
    <property type="protein sequence ID" value="MCR0985347.1"/>
    <property type="molecule type" value="Genomic_DNA"/>
</dbReference>
<sequence length="64" mass="6332">MPNRAVPNSSQAQGSSYTFAITYENAGQGKLAGGVATFGQVFAKGELPAGAGLIETINGASSAV</sequence>
<proteinExistence type="predicted"/>
<reference evidence="1 2" key="1">
    <citation type="submission" date="2022-06" db="EMBL/GenBank/DDBJ databases">
        <title>Roseomonas CN29.</title>
        <authorList>
            <person name="Cheng Y."/>
            <person name="He X."/>
        </authorList>
    </citation>
    <scope>NUCLEOTIDE SEQUENCE [LARGE SCALE GENOMIC DNA]</scope>
    <source>
        <strain evidence="1 2">CN29</strain>
    </source>
</reference>
<name>A0ABT1XB57_9PROT</name>
<dbReference type="Proteomes" id="UP001524642">
    <property type="component" value="Unassembled WGS sequence"/>
</dbReference>
<feature type="non-terminal residue" evidence="1">
    <location>
        <position position="64"/>
    </location>
</feature>
<dbReference type="RefSeq" id="WP_257718998.1">
    <property type="nucleotide sequence ID" value="NZ_JANJOU010000032.1"/>
</dbReference>
<evidence type="ECO:0000313" key="2">
    <source>
        <dbReference type="Proteomes" id="UP001524642"/>
    </source>
</evidence>
<gene>
    <name evidence="1" type="ORF">NRP21_25175</name>
</gene>
<evidence type="ECO:0008006" key="3">
    <source>
        <dbReference type="Google" id="ProtNLM"/>
    </source>
</evidence>
<comment type="caution">
    <text evidence="1">The sequence shown here is derived from an EMBL/GenBank/DDBJ whole genome shotgun (WGS) entry which is preliminary data.</text>
</comment>